<dbReference type="Proteomes" id="UP000069272">
    <property type="component" value="Chromosome 3R"/>
</dbReference>
<protein>
    <recommendedName>
        <fullName evidence="5">NADP-dependent oxidoreductase domain-containing protein</fullName>
    </recommendedName>
</protein>
<comment type="subcellular location">
    <subcellularLocation>
        <location evidence="2">Cytoplasm</location>
    </subcellularLocation>
    <subcellularLocation>
        <location evidence="1">Nucleus</location>
    </subcellularLocation>
</comment>
<dbReference type="GO" id="GO:0005737">
    <property type="term" value="C:cytoplasm"/>
    <property type="evidence" value="ECO:0007669"/>
    <property type="project" value="UniProtKB-SubCell"/>
</dbReference>
<dbReference type="GO" id="GO:0016491">
    <property type="term" value="F:oxidoreductase activity"/>
    <property type="evidence" value="ECO:0007669"/>
    <property type="project" value="InterPro"/>
</dbReference>
<dbReference type="AlphaFoldDB" id="A0A182FVK9"/>
<dbReference type="InterPro" id="IPR020471">
    <property type="entry name" value="AKR"/>
</dbReference>
<dbReference type="VEuPathDB" id="VectorBase:AALB010594"/>
<dbReference type="FunFam" id="3.20.20.100:FF:000023">
    <property type="entry name" value="aldose reductase"/>
    <property type="match status" value="1"/>
</dbReference>
<feature type="domain" description="NADP-dependent oxidoreductase" evidence="5">
    <location>
        <begin position="241"/>
        <end position="519"/>
    </location>
</feature>
<reference evidence="6 7" key="1">
    <citation type="journal article" date="2017" name="G3 (Bethesda)">
        <title>The Physical Genome Mapping of Anopheles albimanus Corrected Scaffold Misassemblies and Identified Interarm Rearrangements in Genus Anopheles.</title>
        <authorList>
            <person name="Artemov G.N."/>
            <person name="Peery A.N."/>
            <person name="Jiang X."/>
            <person name="Tu Z."/>
            <person name="Stegniy V.N."/>
            <person name="Sharakhova M.V."/>
            <person name="Sharakhov I.V."/>
        </authorList>
    </citation>
    <scope>NUCLEOTIDE SEQUENCE [LARGE SCALE GENOMIC DNA]</scope>
    <source>
        <strain evidence="6 7">ALBI9_A</strain>
    </source>
</reference>
<dbReference type="GO" id="GO:0005634">
    <property type="term" value="C:nucleus"/>
    <property type="evidence" value="ECO:0007669"/>
    <property type="project" value="UniProtKB-SubCell"/>
</dbReference>
<keyword evidence="3" id="KW-0963">Cytoplasm</keyword>
<reference evidence="6" key="2">
    <citation type="submission" date="2022-08" db="UniProtKB">
        <authorList>
            <consortium name="EnsemblMetazoa"/>
        </authorList>
    </citation>
    <scope>IDENTIFICATION</scope>
    <source>
        <strain evidence="6">STECLA/ALBI9_A</strain>
    </source>
</reference>
<dbReference type="InterPro" id="IPR018170">
    <property type="entry name" value="Aldo/ket_reductase_CS"/>
</dbReference>
<dbReference type="Gene3D" id="2.30.29.30">
    <property type="entry name" value="Pleckstrin-homology domain (PH domain)/Phosphotyrosine-binding domain (PTB)"/>
    <property type="match status" value="1"/>
</dbReference>
<dbReference type="PROSITE" id="PS00063">
    <property type="entry name" value="ALDOKETO_REDUCTASE_3"/>
    <property type="match status" value="1"/>
</dbReference>
<keyword evidence="4" id="KW-0539">Nucleus</keyword>
<dbReference type="STRING" id="7167.A0A182FVK9"/>
<dbReference type="Pfam" id="PF03517">
    <property type="entry name" value="Voldacs"/>
    <property type="match status" value="1"/>
</dbReference>
<dbReference type="InterPro" id="IPR036812">
    <property type="entry name" value="NAD(P)_OxRdtase_dom_sf"/>
</dbReference>
<sequence>MVTIGEAFVPVEGVVFTTPEVKLKIGNDVVPSRGSLYLTERACIWSCEERNSSISIPWPRVGVQAISSEPDEGVFVMLDINLVWPGFYQGQPENNGNAHPEDEEGENDEGHESDASEAAMTEMWFQPGNAQTVSDIYQAMRACQSLNPGSDVSEDDYMEAEVDELDEVGEMRNLQLDVSKTHPSVRQPAPAPAERKPYRCYWVCSHMLIKHFVPNFRRGMSTNKVSVPKVKLNNGTEMPVLGLGTWLSKDGEGVAALKTAIDAGYRHIDTAYFYQNEKEVGQAVREKIADGVVERKDMFITTKLWNTFHQPEYVEQAFQRSLENLNLEYIDLYLMHTPMSYRFKGWSADDLMPYDADGKLELTEVDYLDTWKAMEKLLKTGKVRAIGVSNFNSEQIARLLAECEIKPVTNQVECSPGLNQRKLTAFCKERDITITAYSPLGRPNYYEKDPANVPKPALDDPRVAEIGAKYGKTPGQVILRYLVELGTIPIPKSANEERIRQNIDIFDFQLTEDEIAVMDTFHTGKRSVPFSLCVTSKHFPFNIEF</sequence>
<dbReference type="VEuPathDB" id="VectorBase:AALB20_032581"/>
<dbReference type="CDD" id="cd19116">
    <property type="entry name" value="AKR_AKR2E1-5"/>
    <property type="match status" value="1"/>
</dbReference>
<evidence type="ECO:0000313" key="6">
    <source>
        <dbReference type="EnsemblMetazoa" id="AALB010594-PA"/>
    </source>
</evidence>
<dbReference type="InterPro" id="IPR039924">
    <property type="entry name" value="ICln/Lot5/Saf5"/>
</dbReference>
<dbReference type="VEuPathDB" id="VectorBase:AALB20_038594"/>
<dbReference type="SUPFAM" id="SSF51430">
    <property type="entry name" value="NAD(P)-linked oxidoreductase"/>
    <property type="match status" value="1"/>
</dbReference>
<name>A0A182FVK9_ANOAL</name>
<evidence type="ECO:0000256" key="2">
    <source>
        <dbReference type="ARBA" id="ARBA00004496"/>
    </source>
</evidence>
<keyword evidence="7" id="KW-1185">Reference proteome</keyword>
<organism evidence="6 7">
    <name type="scientific">Anopheles albimanus</name>
    <name type="common">New world malaria mosquito</name>
    <dbReference type="NCBI Taxonomy" id="7167"/>
    <lineage>
        <taxon>Eukaryota</taxon>
        <taxon>Metazoa</taxon>
        <taxon>Ecdysozoa</taxon>
        <taxon>Arthropoda</taxon>
        <taxon>Hexapoda</taxon>
        <taxon>Insecta</taxon>
        <taxon>Pterygota</taxon>
        <taxon>Neoptera</taxon>
        <taxon>Endopterygota</taxon>
        <taxon>Diptera</taxon>
        <taxon>Nematocera</taxon>
        <taxon>Culicoidea</taxon>
        <taxon>Culicidae</taxon>
        <taxon>Anophelinae</taxon>
        <taxon>Anopheles</taxon>
    </lineage>
</organism>
<evidence type="ECO:0000256" key="3">
    <source>
        <dbReference type="ARBA" id="ARBA00022490"/>
    </source>
</evidence>
<dbReference type="Gene3D" id="3.20.20.100">
    <property type="entry name" value="NADP-dependent oxidoreductase domain"/>
    <property type="match status" value="1"/>
</dbReference>
<evidence type="ECO:0000259" key="5">
    <source>
        <dbReference type="Pfam" id="PF00248"/>
    </source>
</evidence>
<evidence type="ECO:0000313" key="7">
    <source>
        <dbReference type="Proteomes" id="UP000069272"/>
    </source>
</evidence>
<dbReference type="Pfam" id="PF00248">
    <property type="entry name" value="Aldo_ket_red"/>
    <property type="match status" value="1"/>
</dbReference>
<dbReference type="PROSITE" id="PS00062">
    <property type="entry name" value="ALDOKETO_REDUCTASE_2"/>
    <property type="match status" value="1"/>
</dbReference>
<dbReference type="EnsemblMetazoa" id="AALB010594-RA">
    <property type="protein sequence ID" value="AALB010594-PA"/>
    <property type="gene ID" value="AALB010594"/>
</dbReference>
<dbReference type="InterPro" id="IPR044488">
    <property type="entry name" value="AKR2E"/>
</dbReference>
<evidence type="ECO:0000256" key="1">
    <source>
        <dbReference type="ARBA" id="ARBA00004123"/>
    </source>
</evidence>
<dbReference type="InterPro" id="IPR023210">
    <property type="entry name" value="NADP_OxRdtase_dom"/>
</dbReference>
<evidence type="ECO:0000256" key="4">
    <source>
        <dbReference type="ARBA" id="ARBA00023242"/>
    </source>
</evidence>
<accession>A0A182FVK9</accession>
<dbReference type="PANTHER" id="PTHR11732">
    <property type="entry name" value="ALDO/KETO REDUCTASE"/>
    <property type="match status" value="1"/>
</dbReference>
<proteinExistence type="predicted"/>
<dbReference type="InterPro" id="IPR011993">
    <property type="entry name" value="PH-like_dom_sf"/>
</dbReference>
<dbReference type="PRINTS" id="PR00069">
    <property type="entry name" value="ALDKETRDTASE"/>
</dbReference>
<dbReference type="PROSITE" id="PS00798">
    <property type="entry name" value="ALDOKETO_REDUCTASE_1"/>
    <property type="match status" value="1"/>
</dbReference>